<feature type="region of interest" description="Disordered" evidence="5">
    <location>
        <begin position="114"/>
        <end position="140"/>
    </location>
</feature>
<keyword evidence="4 6" id="KW-0472">Membrane</keyword>
<evidence type="ECO:0000256" key="3">
    <source>
        <dbReference type="ARBA" id="ARBA00022989"/>
    </source>
</evidence>
<protein>
    <recommendedName>
        <fullName evidence="7">Bicarbonate transporter-like transmembrane domain-containing protein</fullName>
    </recommendedName>
</protein>
<dbReference type="KEGG" id="bgt:106076323"/>
<dbReference type="GO" id="GO:0006820">
    <property type="term" value="P:monoatomic anion transport"/>
    <property type="evidence" value="ECO:0007669"/>
    <property type="project" value="InterPro"/>
</dbReference>
<dbReference type="GO" id="GO:0008510">
    <property type="term" value="F:sodium:bicarbonate symporter activity"/>
    <property type="evidence" value="ECO:0007669"/>
    <property type="project" value="TreeGrafter"/>
</dbReference>
<dbReference type="EnsemblMetazoa" id="BGLB011310-RB">
    <property type="protein sequence ID" value="BGLB011310-PB"/>
    <property type="gene ID" value="BGLB011310"/>
</dbReference>
<sequence>MAVLYGVFLYMGIAALKGMQFIDRILLFFKPAKYQPDYIYLRHVPINRVHIFTFIQIICLGVLCAIKSIKAVSIVFPVMVLGTCFVRKAMDYIFTQRELKWLDDLMPEATRKAKEDEKKKKLAEQADQEEEEDSDVVHDEHFDKLMEIKVDRMGENKSYNRPINIRYGQQINSY</sequence>
<accession>A0A2C9K0W6</accession>
<evidence type="ECO:0000313" key="9">
    <source>
        <dbReference type="Proteomes" id="UP000076420"/>
    </source>
</evidence>
<dbReference type="GO" id="GO:0051453">
    <property type="term" value="P:regulation of intracellular pH"/>
    <property type="evidence" value="ECO:0007669"/>
    <property type="project" value="TreeGrafter"/>
</dbReference>
<evidence type="ECO:0000256" key="1">
    <source>
        <dbReference type="ARBA" id="ARBA00004141"/>
    </source>
</evidence>
<evidence type="ECO:0000256" key="6">
    <source>
        <dbReference type="SAM" id="Phobius"/>
    </source>
</evidence>
<dbReference type="InterPro" id="IPR011531">
    <property type="entry name" value="HCO3_transpt-like_TM_dom"/>
</dbReference>
<organism evidence="8 9">
    <name type="scientific">Biomphalaria glabrata</name>
    <name type="common">Bloodfluke planorb</name>
    <name type="synonym">Freshwater snail</name>
    <dbReference type="NCBI Taxonomy" id="6526"/>
    <lineage>
        <taxon>Eukaryota</taxon>
        <taxon>Metazoa</taxon>
        <taxon>Spiralia</taxon>
        <taxon>Lophotrochozoa</taxon>
        <taxon>Mollusca</taxon>
        <taxon>Gastropoda</taxon>
        <taxon>Heterobranchia</taxon>
        <taxon>Euthyneura</taxon>
        <taxon>Panpulmonata</taxon>
        <taxon>Hygrophila</taxon>
        <taxon>Lymnaeoidea</taxon>
        <taxon>Planorbidae</taxon>
        <taxon>Biomphalaria</taxon>
    </lineage>
</organism>
<gene>
    <name evidence="8" type="primary">106076323</name>
</gene>
<evidence type="ECO:0000313" key="8">
    <source>
        <dbReference type="EnsemblMetazoa" id="BGLB011310-PB"/>
    </source>
</evidence>
<name>A0A2C9K0W6_BIOGL</name>
<dbReference type="AlphaFoldDB" id="A0A2C9K0W6"/>
<keyword evidence="2 6" id="KW-0812">Transmembrane</keyword>
<dbReference type="Pfam" id="PF00955">
    <property type="entry name" value="HCO3_cotransp"/>
    <property type="match status" value="1"/>
</dbReference>
<evidence type="ECO:0000256" key="5">
    <source>
        <dbReference type="SAM" id="MobiDB-lite"/>
    </source>
</evidence>
<dbReference type="InterPro" id="IPR003020">
    <property type="entry name" value="HCO3_transpt_euk"/>
</dbReference>
<reference evidence="8" key="1">
    <citation type="submission" date="2020-05" db="UniProtKB">
        <authorList>
            <consortium name="EnsemblMetazoa"/>
        </authorList>
    </citation>
    <scope>IDENTIFICATION</scope>
    <source>
        <strain evidence="8">BB02</strain>
    </source>
</reference>
<dbReference type="VEuPathDB" id="VectorBase:BGLAX_030372"/>
<feature type="transmembrane region" description="Helical" evidence="6">
    <location>
        <begin position="6"/>
        <end position="29"/>
    </location>
</feature>
<dbReference type="STRING" id="6526.A0A2C9K0W6"/>
<evidence type="ECO:0000259" key="7">
    <source>
        <dbReference type="Pfam" id="PF00955"/>
    </source>
</evidence>
<feature type="domain" description="Bicarbonate transporter-like transmembrane" evidence="7">
    <location>
        <begin position="1"/>
        <end position="107"/>
    </location>
</feature>
<proteinExistence type="predicted"/>
<dbReference type="Proteomes" id="UP000076420">
    <property type="component" value="Unassembled WGS sequence"/>
</dbReference>
<keyword evidence="3 6" id="KW-1133">Transmembrane helix</keyword>
<comment type="subcellular location">
    <subcellularLocation>
        <location evidence="1">Membrane</location>
        <topology evidence="1">Multi-pass membrane protein</topology>
    </subcellularLocation>
</comment>
<evidence type="ECO:0000256" key="2">
    <source>
        <dbReference type="ARBA" id="ARBA00022692"/>
    </source>
</evidence>
<dbReference type="PANTHER" id="PTHR11453:SF36">
    <property type="entry name" value="ANION EXCHANGE PROTEIN"/>
    <property type="match status" value="1"/>
</dbReference>
<dbReference type="GO" id="GO:0005452">
    <property type="term" value="F:solute:inorganic anion antiporter activity"/>
    <property type="evidence" value="ECO:0007669"/>
    <property type="project" value="InterPro"/>
</dbReference>
<feature type="transmembrane region" description="Helical" evidence="6">
    <location>
        <begin position="49"/>
        <end position="68"/>
    </location>
</feature>
<dbReference type="VEuPathDB" id="VectorBase:BGLB011310"/>
<dbReference type="PANTHER" id="PTHR11453">
    <property type="entry name" value="ANION EXCHANGE PROTEIN"/>
    <property type="match status" value="1"/>
</dbReference>
<evidence type="ECO:0000256" key="4">
    <source>
        <dbReference type="ARBA" id="ARBA00023136"/>
    </source>
</evidence>
<feature type="compositionally biased region" description="Basic and acidic residues" evidence="5">
    <location>
        <begin position="114"/>
        <end position="124"/>
    </location>
</feature>
<dbReference type="GO" id="GO:0005886">
    <property type="term" value="C:plasma membrane"/>
    <property type="evidence" value="ECO:0007669"/>
    <property type="project" value="TreeGrafter"/>
</dbReference>